<keyword evidence="2" id="KW-1185">Reference proteome</keyword>
<dbReference type="Proteomes" id="UP000314294">
    <property type="component" value="Unassembled WGS sequence"/>
</dbReference>
<accession>A0A4Z2EQB7</accession>
<reference evidence="1 2" key="1">
    <citation type="submission" date="2019-03" db="EMBL/GenBank/DDBJ databases">
        <title>First draft genome of Liparis tanakae, snailfish: a comprehensive survey of snailfish specific genes.</title>
        <authorList>
            <person name="Kim W."/>
            <person name="Song I."/>
            <person name="Jeong J.-H."/>
            <person name="Kim D."/>
            <person name="Kim S."/>
            <person name="Ryu S."/>
            <person name="Song J.Y."/>
            <person name="Lee S.K."/>
        </authorList>
    </citation>
    <scope>NUCLEOTIDE SEQUENCE [LARGE SCALE GENOMIC DNA]</scope>
    <source>
        <tissue evidence="1">Muscle</tissue>
    </source>
</reference>
<protein>
    <submittedName>
        <fullName evidence="1">Uncharacterized protein</fullName>
    </submittedName>
</protein>
<sequence length="82" mass="8241">MFAPVLHRVALGALLDKRLLPLGHVSHGQLGGQQDGSQGVNSACAAPSCGGRLKVTLPARCDTGALPPDPITSPQIATCSSG</sequence>
<name>A0A4Z2EQB7_9TELE</name>
<proteinExistence type="predicted"/>
<evidence type="ECO:0000313" key="1">
    <source>
        <dbReference type="EMBL" id="TNN31106.1"/>
    </source>
</evidence>
<gene>
    <name evidence="1" type="ORF">EYF80_058744</name>
</gene>
<organism evidence="1 2">
    <name type="scientific">Liparis tanakae</name>
    <name type="common">Tanaka's snailfish</name>
    <dbReference type="NCBI Taxonomy" id="230148"/>
    <lineage>
        <taxon>Eukaryota</taxon>
        <taxon>Metazoa</taxon>
        <taxon>Chordata</taxon>
        <taxon>Craniata</taxon>
        <taxon>Vertebrata</taxon>
        <taxon>Euteleostomi</taxon>
        <taxon>Actinopterygii</taxon>
        <taxon>Neopterygii</taxon>
        <taxon>Teleostei</taxon>
        <taxon>Neoteleostei</taxon>
        <taxon>Acanthomorphata</taxon>
        <taxon>Eupercaria</taxon>
        <taxon>Perciformes</taxon>
        <taxon>Cottioidei</taxon>
        <taxon>Cottales</taxon>
        <taxon>Liparidae</taxon>
        <taxon>Liparis</taxon>
    </lineage>
</organism>
<comment type="caution">
    <text evidence="1">The sequence shown here is derived from an EMBL/GenBank/DDBJ whole genome shotgun (WGS) entry which is preliminary data.</text>
</comment>
<dbReference type="EMBL" id="SRLO01003798">
    <property type="protein sequence ID" value="TNN31106.1"/>
    <property type="molecule type" value="Genomic_DNA"/>
</dbReference>
<evidence type="ECO:0000313" key="2">
    <source>
        <dbReference type="Proteomes" id="UP000314294"/>
    </source>
</evidence>
<dbReference type="AlphaFoldDB" id="A0A4Z2EQB7"/>